<dbReference type="PROSITE" id="PS00107">
    <property type="entry name" value="PROTEIN_KINASE_ATP"/>
    <property type="match status" value="1"/>
</dbReference>
<dbReference type="GO" id="GO:0046872">
    <property type="term" value="F:metal ion binding"/>
    <property type="evidence" value="ECO:0007669"/>
    <property type="project" value="UniProtKB-KW"/>
</dbReference>
<feature type="binding site" evidence="8">
    <location>
        <position position="235"/>
    </location>
    <ligand>
        <name>ATP</name>
        <dbReference type="ChEBI" id="CHEBI:30616"/>
    </ligand>
</feature>
<accession>A0AAW1TVB8</accession>
<dbReference type="Pfam" id="PF00069">
    <property type="entry name" value="Pkinase"/>
    <property type="match status" value="1"/>
</dbReference>
<keyword evidence="3" id="KW-0808">Transferase</keyword>
<evidence type="ECO:0000259" key="10">
    <source>
        <dbReference type="PROSITE" id="PS50108"/>
    </source>
</evidence>
<keyword evidence="7" id="KW-0460">Magnesium</keyword>
<evidence type="ECO:0000313" key="12">
    <source>
        <dbReference type="Proteomes" id="UP001431783"/>
    </source>
</evidence>
<dbReference type="SMART" id="SM00285">
    <property type="entry name" value="PBD"/>
    <property type="match status" value="1"/>
</dbReference>
<dbReference type="Proteomes" id="UP001431783">
    <property type="component" value="Unassembled WGS sequence"/>
</dbReference>
<dbReference type="EC" id="2.7.11.1" evidence="2"/>
<dbReference type="PROSITE" id="PS50011">
    <property type="entry name" value="PROTEIN_KINASE_DOM"/>
    <property type="match status" value="1"/>
</dbReference>
<comment type="cofactor">
    <cofactor evidence="1">
        <name>Mg(2+)</name>
        <dbReference type="ChEBI" id="CHEBI:18420"/>
    </cofactor>
</comment>
<evidence type="ECO:0000256" key="7">
    <source>
        <dbReference type="ARBA" id="ARBA00022842"/>
    </source>
</evidence>
<dbReference type="InterPro" id="IPR011009">
    <property type="entry name" value="Kinase-like_dom_sf"/>
</dbReference>
<keyword evidence="4" id="KW-0479">Metal-binding</keyword>
<dbReference type="PANTHER" id="PTHR45832:SF21">
    <property type="entry name" value="NON-SPECIFIC SERINE_THREONINE PROTEIN KINASE"/>
    <property type="match status" value="1"/>
</dbReference>
<dbReference type="FunFam" id="1.10.510.10:FF:000768">
    <property type="entry name" value="Non-specific serine/threonine protein kinase"/>
    <property type="match status" value="1"/>
</dbReference>
<name>A0AAW1TVB8_9CUCU</name>
<keyword evidence="5 8" id="KW-0547">Nucleotide-binding</keyword>
<dbReference type="AlphaFoldDB" id="A0AAW1TVB8"/>
<dbReference type="SMART" id="SM00220">
    <property type="entry name" value="S_TKc"/>
    <property type="match status" value="1"/>
</dbReference>
<evidence type="ECO:0000256" key="1">
    <source>
        <dbReference type="ARBA" id="ARBA00001946"/>
    </source>
</evidence>
<dbReference type="EMBL" id="JARQZJ010000005">
    <property type="protein sequence ID" value="KAK9871109.1"/>
    <property type="molecule type" value="Genomic_DNA"/>
</dbReference>
<dbReference type="Gene3D" id="3.90.810.10">
    <property type="entry name" value="CRIB domain"/>
    <property type="match status" value="1"/>
</dbReference>
<evidence type="ECO:0000256" key="5">
    <source>
        <dbReference type="ARBA" id="ARBA00022741"/>
    </source>
</evidence>
<dbReference type="InterPro" id="IPR000719">
    <property type="entry name" value="Prot_kinase_dom"/>
</dbReference>
<dbReference type="Gene3D" id="3.30.200.20">
    <property type="entry name" value="Phosphorylase Kinase, domain 1"/>
    <property type="match status" value="1"/>
</dbReference>
<keyword evidence="6 8" id="KW-0067">ATP-binding</keyword>
<dbReference type="Pfam" id="PF00786">
    <property type="entry name" value="PBD"/>
    <property type="match status" value="1"/>
</dbReference>
<sequence length="481" mass="55116">MFFFKKKSHQENSGVAVIGTPTNVNHDIHVRINADGILEGLPSAWCRQIGKQITKEEQENNPLAVRQVLRFYNYSMKKQEATPQFKPLLTENYIDEESEEISRFENSKEAHTSRESILSSCSEYENLRPDTLPAKPKDIENEQNLVKTKNLAKSTENLSLNENVEIRKKSTASEDEFRRKTGMTDEEYMAELKKLCSPGDPNQYYLKSNKDLGSGASGIVFVATDLRTNQTVAIKDIDMKKQSRKELLVSEIRIMKNFKHKNLVNFLEAFVMYDEHLWVIMELCDGGPLTDVVTETVMKETQIAAVCYEVLQAVNYLHSRGTIHRDIKSDNILLGMDGSVKVSDFGFCAHVVGNEQRETMVGTPYWMAPEVVTRQKYGKKVDIWSLGIMIVEMLDGEPPYLRELALRALYLITVNGRPKITKWDSLSLNLRSFIDWCLQVEVDRRASAEELLEHPFLEDRADLKTLLPLIKAARKQLHKNY</sequence>
<proteinExistence type="predicted"/>
<protein>
    <recommendedName>
        <fullName evidence="2">non-specific serine/threonine protein kinase</fullName>
        <ecNumber evidence="2">2.7.11.1</ecNumber>
    </recommendedName>
</protein>
<dbReference type="PROSITE" id="PS50108">
    <property type="entry name" value="CRIB"/>
    <property type="match status" value="1"/>
</dbReference>
<dbReference type="InterPro" id="IPR017441">
    <property type="entry name" value="Protein_kinase_ATP_BS"/>
</dbReference>
<organism evidence="11 12">
    <name type="scientific">Henosepilachna vigintioctopunctata</name>
    <dbReference type="NCBI Taxonomy" id="420089"/>
    <lineage>
        <taxon>Eukaryota</taxon>
        <taxon>Metazoa</taxon>
        <taxon>Ecdysozoa</taxon>
        <taxon>Arthropoda</taxon>
        <taxon>Hexapoda</taxon>
        <taxon>Insecta</taxon>
        <taxon>Pterygota</taxon>
        <taxon>Neoptera</taxon>
        <taxon>Endopterygota</taxon>
        <taxon>Coleoptera</taxon>
        <taxon>Polyphaga</taxon>
        <taxon>Cucujiformia</taxon>
        <taxon>Coccinelloidea</taxon>
        <taxon>Coccinellidae</taxon>
        <taxon>Epilachninae</taxon>
        <taxon>Epilachnini</taxon>
        <taxon>Henosepilachna</taxon>
    </lineage>
</organism>
<dbReference type="InterPro" id="IPR036936">
    <property type="entry name" value="CRIB_dom_sf"/>
</dbReference>
<dbReference type="PANTHER" id="PTHR45832">
    <property type="entry name" value="SERINE/THREONINE-PROTEIN KINASE SAMKA-RELATED-RELATED"/>
    <property type="match status" value="1"/>
</dbReference>
<dbReference type="GO" id="GO:0005524">
    <property type="term" value="F:ATP binding"/>
    <property type="evidence" value="ECO:0007669"/>
    <property type="project" value="UniProtKB-UniRule"/>
</dbReference>
<dbReference type="GO" id="GO:0004674">
    <property type="term" value="F:protein serine/threonine kinase activity"/>
    <property type="evidence" value="ECO:0007669"/>
    <property type="project" value="UniProtKB-EC"/>
</dbReference>
<dbReference type="Gene3D" id="1.10.510.10">
    <property type="entry name" value="Transferase(Phosphotransferase) domain 1"/>
    <property type="match status" value="1"/>
</dbReference>
<dbReference type="InterPro" id="IPR000095">
    <property type="entry name" value="CRIB_dom"/>
</dbReference>
<dbReference type="SUPFAM" id="SSF56112">
    <property type="entry name" value="Protein kinase-like (PK-like)"/>
    <property type="match status" value="1"/>
</dbReference>
<evidence type="ECO:0000259" key="9">
    <source>
        <dbReference type="PROSITE" id="PS50011"/>
    </source>
</evidence>
<dbReference type="InterPro" id="IPR051931">
    <property type="entry name" value="PAK3-like"/>
</dbReference>
<evidence type="ECO:0000256" key="8">
    <source>
        <dbReference type="PROSITE-ProRule" id="PRU10141"/>
    </source>
</evidence>
<feature type="domain" description="CRIB" evidence="10">
    <location>
        <begin position="18"/>
        <end position="31"/>
    </location>
</feature>
<dbReference type="CDD" id="cd06614">
    <property type="entry name" value="STKc_PAK"/>
    <property type="match status" value="1"/>
</dbReference>
<evidence type="ECO:0000256" key="3">
    <source>
        <dbReference type="ARBA" id="ARBA00022679"/>
    </source>
</evidence>
<gene>
    <name evidence="11" type="ORF">WA026_011393</name>
</gene>
<evidence type="ECO:0000256" key="6">
    <source>
        <dbReference type="ARBA" id="ARBA00022840"/>
    </source>
</evidence>
<reference evidence="11 12" key="1">
    <citation type="submission" date="2023-03" db="EMBL/GenBank/DDBJ databases">
        <title>Genome insight into feeding habits of ladybird beetles.</title>
        <authorList>
            <person name="Li H.-S."/>
            <person name="Huang Y.-H."/>
            <person name="Pang H."/>
        </authorList>
    </citation>
    <scope>NUCLEOTIDE SEQUENCE [LARGE SCALE GENOMIC DNA]</scope>
    <source>
        <strain evidence="11">SYSU_2023b</strain>
        <tissue evidence="11">Whole body</tissue>
    </source>
</reference>
<comment type="caution">
    <text evidence="11">The sequence shown here is derived from an EMBL/GenBank/DDBJ whole genome shotgun (WGS) entry which is preliminary data.</text>
</comment>
<evidence type="ECO:0000256" key="4">
    <source>
        <dbReference type="ARBA" id="ARBA00022723"/>
    </source>
</evidence>
<feature type="domain" description="Protein kinase" evidence="9">
    <location>
        <begin position="206"/>
        <end position="457"/>
    </location>
</feature>
<keyword evidence="12" id="KW-1185">Reference proteome</keyword>
<evidence type="ECO:0000256" key="2">
    <source>
        <dbReference type="ARBA" id="ARBA00012513"/>
    </source>
</evidence>
<evidence type="ECO:0000313" key="11">
    <source>
        <dbReference type="EMBL" id="KAK9871109.1"/>
    </source>
</evidence>